<organism evidence="3 4">
    <name type="scientific">Alkalimonas amylolytica</name>
    <dbReference type="NCBI Taxonomy" id="152573"/>
    <lineage>
        <taxon>Bacteria</taxon>
        <taxon>Pseudomonadati</taxon>
        <taxon>Pseudomonadota</taxon>
        <taxon>Gammaproteobacteria</taxon>
        <taxon>Alkalimonas</taxon>
    </lineage>
</organism>
<name>A0A1H3XYC9_ALKAM</name>
<dbReference type="PANTHER" id="PTHR21600:SF87">
    <property type="entry name" value="RNA PSEUDOURIDYLATE SYNTHASE DOMAIN-CONTAINING PROTEIN 1"/>
    <property type="match status" value="1"/>
</dbReference>
<dbReference type="GO" id="GO:0000455">
    <property type="term" value="P:enzyme-directed rRNA pseudouridine synthesis"/>
    <property type="evidence" value="ECO:0007669"/>
    <property type="project" value="TreeGrafter"/>
</dbReference>
<accession>A0A1H3XYC9</accession>
<comment type="similarity">
    <text evidence="1">Belongs to the pseudouridine synthase RluA family.</text>
</comment>
<dbReference type="Proteomes" id="UP000198773">
    <property type="component" value="Unassembled WGS sequence"/>
</dbReference>
<protein>
    <submittedName>
        <fullName evidence="3">tRNA pseudouridine32 synthase / 23S rRNA pseudouridine746 synthase</fullName>
    </submittedName>
</protein>
<dbReference type="CDD" id="cd02869">
    <property type="entry name" value="PseudoU_synth_RluA_like"/>
    <property type="match status" value="1"/>
</dbReference>
<evidence type="ECO:0000313" key="3">
    <source>
        <dbReference type="EMBL" id="SEA03624.1"/>
    </source>
</evidence>
<feature type="domain" description="Pseudouridine synthase RsuA/RluA-like" evidence="2">
    <location>
        <begin position="90"/>
        <end position="225"/>
    </location>
</feature>
<evidence type="ECO:0000313" key="4">
    <source>
        <dbReference type="Proteomes" id="UP000198773"/>
    </source>
</evidence>
<dbReference type="Gene3D" id="3.30.2350.10">
    <property type="entry name" value="Pseudouridine synthase"/>
    <property type="match status" value="1"/>
</dbReference>
<dbReference type="GO" id="GO:0140098">
    <property type="term" value="F:catalytic activity, acting on RNA"/>
    <property type="evidence" value="ECO:0007669"/>
    <property type="project" value="UniProtKB-ARBA"/>
</dbReference>
<dbReference type="EMBL" id="FNRM01000001">
    <property type="protein sequence ID" value="SEA03624.1"/>
    <property type="molecule type" value="Genomic_DNA"/>
</dbReference>
<evidence type="ECO:0000259" key="2">
    <source>
        <dbReference type="Pfam" id="PF00849"/>
    </source>
</evidence>
<dbReference type="RefSeq" id="WP_245785577.1">
    <property type="nucleotide sequence ID" value="NZ_FNRM01000001.1"/>
</dbReference>
<evidence type="ECO:0000256" key="1">
    <source>
        <dbReference type="ARBA" id="ARBA00010876"/>
    </source>
</evidence>
<dbReference type="Pfam" id="PF00849">
    <property type="entry name" value="PseudoU_synth_2"/>
    <property type="match status" value="1"/>
</dbReference>
<dbReference type="STRING" id="152573.SAMN04488051_101426"/>
<gene>
    <name evidence="3" type="ORF">SAMN04488051_101426</name>
</gene>
<proteinExistence type="inferred from homology"/>
<keyword evidence="4" id="KW-1185">Reference proteome</keyword>
<dbReference type="InterPro" id="IPR050188">
    <property type="entry name" value="RluA_PseudoU_synthase"/>
</dbReference>
<dbReference type="PANTHER" id="PTHR21600">
    <property type="entry name" value="MITOCHONDRIAL RNA PSEUDOURIDINE SYNTHASE"/>
    <property type="match status" value="1"/>
</dbReference>
<dbReference type="AlphaFoldDB" id="A0A1H3XYC9"/>
<sequence length="277" mass="31162">MTKLSRSWLIDKRVVAIQFLAEQVPELSKGRLKDAMLKGAVWLQQGKKQKRLRRAQAEVQPGQTLALHYDADILQRSAENSQLLLDQRSYSVWWKPAGVLSQGSLWGDHVSLLRQAELQTKRPVFLVHRLDREASGLLLLAHDGKAAASLSQQFQLGQVKKLYHVAVQGWLSDAQKNTGEIRLTLDGKESVTRFHVCKQLESGLSWLEVDLQTGRKHQIRRHFAAVGHPVMGDPRYGNGTSAADTLALQAVELSWQCPRDKTTKSISLPGPMRLFHE</sequence>
<reference evidence="3 4" key="1">
    <citation type="submission" date="2016-10" db="EMBL/GenBank/DDBJ databases">
        <authorList>
            <person name="de Groot N.N."/>
        </authorList>
    </citation>
    <scope>NUCLEOTIDE SEQUENCE [LARGE SCALE GENOMIC DNA]</scope>
    <source>
        <strain evidence="3 4">CGMCC 1.3430</strain>
    </source>
</reference>
<dbReference type="GO" id="GO:0009982">
    <property type="term" value="F:pseudouridine synthase activity"/>
    <property type="evidence" value="ECO:0007669"/>
    <property type="project" value="InterPro"/>
</dbReference>
<dbReference type="SUPFAM" id="SSF55120">
    <property type="entry name" value="Pseudouridine synthase"/>
    <property type="match status" value="1"/>
</dbReference>
<dbReference type="InterPro" id="IPR006145">
    <property type="entry name" value="PsdUridine_synth_RsuA/RluA"/>
</dbReference>
<dbReference type="GO" id="GO:0003723">
    <property type="term" value="F:RNA binding"/>
    <property type="evidence" value="ECO:0007669"/>
    <property type="project" value="InterPro"/>
</dbReference>
<dbReference type="InterPro" id="IPR020103">
    <property type="entry name" value="PsdUridine_synth_cat_dom_sf"/>
</dbReference>